<dbReference type="RefSeq" id="WP_153429795.1">
    <property type="nucleotide sequence ID" value="NZ_WIWJ01000031.1"/>
</dbReference>
<feature type="compositionally biased region" description="Basic residues" evidence="1">
    <location>
        <begin position="156"/>
        <end position="165"/>
    </location>
</feature>
<dbReference type="Proteomes" id="UP000441404">
    <property type="component" value="Unassembled WGS sequence"/>
</dbReference>
<evidence type="ECO:0000313" key="3">
    <source>
        <dbReference type="Proteomes" id="UP000441404"/>
    </source>
</evidence>
<comment type="caution">
    <text evidence="2">The sequence shown here is derived from an EMBL/GenBank/DDBJ whole genome shotgun (WGS) entry which is preliminary data.</text>
</comment>
<protein>
    <submittedName>
        <fullName evidence="2">Uncharacterized protein</fullName>
    </submittedName>
</protein>
<organism evidence="2 3">
    <name type="scientific">Pseudomonas helleri</name>
    <dbReference type="NCBI Taxonomy" id="1608996"/>
    <lineage>
        <taxon>Bacteria</taxon>
        <taxon>Pseudomonadati</taxon>
        <taxon>Pseudomonadota</taxon>
        <taxon>Gammaproteobacteria</taxon>
        <taxon>Pseudomonadales</taxon>
        <taxon>Pseudomonadaceae</taxon>
        <taxon>Pseudomonas</taxon>
    </lineage>
</organism>
<sequence length="165" mass="18669">MKEHSPKNVSPIAENLSQAGLNIDELFPTAKQEKDRAMFEHETFHPNKKPNTDELSKHFKTNITPTTDSSFQAGLKTINDLFPIGKEEKDTAMIELEAFHPNKKPNADELSKHFKTNITPTTDSSFQAGLKTINDLFPIGKEEKDTTMNEHATLHTIKRPNSNKR</sequence>
<reference evidence="2 3" key="1">
    <citation type="submission" date="2019-10" db="EMBL/GenBank/DDBJ databases">
        <title>Evaluation of single-gene subtyping targets for Pseudomonas.</title>
        <authorList>
            <person name="Reichler S.J."/>
            <person name="Orsi R.H."/>
            <person name="Wiedmann M."/>
            <person name="Martin N.H."/>
            <person name="Murphy S.I."/>
        </authorList>
    </citation>
    <scope>NUCLEOTIDE SEQUENCE [LARGE SCALE GENOMIC DNA]</scope>
    <source>
        <strain evidence="2 3">FSL R10-3257</strain>
    </source>
</reference>
<feature type="region of interest" description="Disordered" evidence="1">
    <location>
        <begin position="142"/>
        <end position="165"/>
    </location>
</feature>
<accession>A0A7X2BJJ1</accession>
<name>A0A7X2BJJ1_9PSED</name>
<evidence type="ECO:0000256" key="1">
    <source>
        <dbReference type="SAM" id="MobiDB-lite"/>
    </source>
</evidence>
<dbReference type="EMBL" id="WIWJ01000031">
    <property type="protein sequence ID" value="MQT48377.1"/>
    <property type="molecule type" value="Genomic_DNA"/>
</dbReference>
<evidence type="ECO:0000313" key="2">
    <source>
        <dbReference type="EMBL" id="MQT48377.1"/>
    </source>
</evidence>
<dbReference type="AlphaFoldDB" id="A0A7X2BJJ1"/>
<proteinExistence type="predicted"/>
<gene>
    <name evidence="2" type="ORF">GHO40_16860</name>
</gene>